<keyword evidence="2 7" id="KW-0285">Flavoprotein</keyword>
<evidence type="ECO:0000256" key="7">
    <source>
        <dbReference type="PIRNR" id="PIRNR000232"/>
    </source>
</evidence>
<gene>
    <name evidence="10" type="ordered locus">APP7_1317</name>
</gene>
<evidence type="ECO:0000313" key="11">
    <source>
        <dbReference type="Proteomes" id="UP000001226"/>
    </source>
</evidence>
<dbReference type="InterPro" id="IPR026021">
    <property type="entry name" value="YdjA-like"/>
</dbReference>
<evidence type="ECO:0000256" key="3">
    <source>
        <dbReference type="ARBA" id="ARBA00022643"/>
    </source>
</evidence>
<dbReference type="SUPFAM" id="SSF55469">
    <property type="entry name" value="FMN-dependent nitroreductase-like"/>
    <property type="match status" value="1"/>
</dbReference>
<comment type="cofactor">
    <cofactor evidence="8">
        <name>FMN</name>
        <dbReference type="ChEBI" id="CHEBI:58210"/>
    </cofactor>
    <text evidence="8">Binds 1 FMN per subunit.</text>
</comment>
<keyword evidence="5 7" id="KW-0560">Oxidoreductase</keyword>
<dbReference type="KEGG" id="apa:APP7_1317"/>
<dbReference type="HOGENOM" id="CLU_070764_5_0_6"/>
<name>B3H239_ACTP7</name>
<feature type="domain" description="Nitroreductase" evidence="9">
    <location>
        <begin position="23"/>
        <end position="177"/>
    </location>
</feature>
<organism evidence="10 11">
    <name type="scientific">Actinobacillus pleuropneumoniae serotype 7 (strain AP76)</name>
    <dbReference type="NCBI Taxonomy" id="537457"/>
    <lineage>
        <taxon>Bacteria</taxon>
        <taxon>Pseudomonadati</taxon>
        <taxon>Pseudomonadota</taxon>
        <taxon>Gammaproteobacteria</taxon>
        <taxon>Pasteurellales</taxon>
        <taxon>Pasteurellaceae</taxon>
        <taxon>Actinobacillus</taxon>
    </lineage>
</organism>
<dbReference type="EMBL" id="CP001091">
    <property type="protein sequence ID" value="ACE61969.1"/>
    <property type="molecule type" value="Genomic_DNA"/>
</dbReference>
<evidence type="ECO:0000256" key="1">
    <source>
        <dbReference type="ARBA" id="ARBA00007118"/>
    </source>
</evidence>
<feature type="binding site" evidence="8">
    <location>
        <position position="50"/>
    </location>
    <ligand>
        <name>FMN</name>
        <dbReference type="ChEBI" id="CHEBI:58210"/>
        <note>ligand shared between dimeric partners</note>
    </ligand>
</feature>
<dbReference type="InterPro" id="IPR000415">
    <property type="entry name" value="Nitroreductase-like"/>
</dbReference>
<dbReference type="EC" id="1.-.-.-" evidence="7"/>
<protein>
    <recommendedName>
        <fullName evidence="7">Putative NAD(P)H nitroreductase</fullName>
        <ecNumber evidence="7">1.-.-.-</ecNumber>
    </recommendedName>
</protein>
<dbReference type="NCBIfam" id="NF008088">
    <property type="entry name" value="PRK10828.1"/>
    <property type="match status" value="1"/>
</dbReference>
<dbReference type="Gene3D" id="3.40.109.10">
    <property type="entry name" value="NADH Oxidase"/>
    <property type="match status" value="1"/>
</dbReference>
<sequence length="202" mass="22307">MLIFTRKFYTKMLLTMDILDLLQHRRSNKKFGEIAPSAEQVENMIKAALRAPDHGKMKPYHFVVIEKSGMAKLHECLAAAAIEFNMDEKNAAKAEKLSGQAPMVIGIVAKINHESPKVPAWEQIVSAGCATYAMQLAANAQGFETVWISKKWVEGSLLREMFGCRAGDKVIGLLLVGSPKEDDGISLAREAEETEGFVSVIR</sequence>
<dbReference type="InterPro" id="IPR029479">
    <property type="entry name" value="Nitroreductase"/>
</dbReference>
<feature type="binding site" description="in other chain" evidence="8">
    <location>
        <begin position="147"/>
        <end position="149"/>
    </location>
    <ligand>
        <name>FMN</name>
        <dbReference type="ChEBI" id="CHEBI:58210"/>
        <note>ligand shared between dimeric partners</note>
    </ligand>
</feature>
<accession>B3H239</accession>
<dbReference type="AlphaFoldDB" id="B3H239"/>
<evidence type="ECO:0000256" key="4">
    <source>
        <dbReference type="ARBA" id="ARBA00022857"/>
    </source>
</evidence>
<evidence type="ECO:0000256" key="5">
    <source>
        <dbReference type="ARBA" id="ARBA00023002"/>
    </source>
</evidence>
<dbReference type="PIRSF" id="PIRSF000232">
    <property type="entry name" value="YdjA"/>
    <property type="match status" value="1"/>
</dbReference>
<dbReference type="GO" id="GO:0016491">
    <property type="term" value="F:oxidoreductase activity"/>
    <property type="evidence" value="ECO:0007669"/>
    <property type="project" value="UniProtKB-UniRule"/>
</dbReference>
<reference evidence="11" key="1">
    <citation type="submission" date="2008-06" db="EMBL/GenBank/DDBJ databases">
        <title>Genome and proteome analysis of A. pleuropneumoniae serotype 7.</title>
        <authorList>
            <person name="Linke B."/>
            <person name="Buettner F."/>
            <person name="Martinez-Arias R."/>
            <person name="Goesmann A."/>
            <person name="Baltes N."/>
            <person name="Tegetmeyer H."/>
            <person name="Singh M."/>
            <person name="Gerlach G.F."/>
        </authorList>
    </citation>
    <scope>NUCLEOTIDE SEQUENCE [LARGE SCALE GENOMIC DNA]</scope>
    <source>
        <strain evidence="11">AP76</strain>
    </source>
</reference>
<proteinExistence type="inferred from homology"/>
<comment type="similarity">
    <text evidence="1 7">Belongs to the nitroreductase family.</text>
</comment>
<keyword evidence="3 7" id="KW-0288">FMN</keyword>
<evidence type="ECO:0000256" key="8">
    <source>
        <dbReference type="PIRSR" id="PIRSR000232-1"/>
    </source>
</evidence>
<dbReference type="Pfam" id="PF00881">
    <property type="entry name" value="Nitroreductase"/>
    <property type="match status" value="1"/>
</dbReference>
<feature type="binding site" evidence="8">
    <location>
        <position position="54"/>
    </location>
    <ligand>
        <name>FMN</name>
        <dbReference type="ChEBI" id="CHEBI:58210"/>
        <note>ligand shared between dimeric partners</note>
    </ligand>
</feature>
<keyword evidence="6 7" id="KW-0520">NAD</keyword>
<dbReference type="PANTHER" id="PTHR43821">
    <property type="entry name" value="NAD(P)H NITROREDUCTASE YDJA-RELATED"/>
    <property type="match status" value="1"/>
</dbReference>
<feature type="binding site" description="in other chain" evidence="8">
    <location>
        <begin position="25"/>
        <end position="27"/>
    </location>
    <ligand>
        <name>FMN</name>
        <dbReference type="ChEBI" id="CHEBI:58210"/>
        <note>ligand shared between dimeric partners</note>
    </ligand>
</feature>
<keyword evidence="4 7" id="KW-0521">NADP</keyword>
<dbReference type="PANTHER" id="PTHR43821:SF1">
    <property type="entry name" value="NAD(P)H NITROREDUCTASE YDJA-RELATED"/>
    <property type="match status" value="1"/>
</dbReference>
<evidence type="ECO:0000259" key="9">
    <source>
        <dbReference type="Pfam" id="PF00881"/>
    </source>
</evidence>
<evidence type="ECO:0000313" key="10">
    <source>
        <dbReference type="EMBL" id="ACE61969.1"/>
    </source>
</evidence>
<evidence type="ECO:0000256" key="6">
    <source>
        <dbReference type="ARBA" id="ARBA00023027"/>
    </source>
</evidence>
<dbReference type="Proteomes" id="UP000001226">
    <property type="component" value="Chromosome"/>
</dbReference>
<dbReference type="InterPro" id="IPR052530">
    <property type="entry name" value="NAD(P)H_nitroreductase"/>
</dbReference>
<dbReference type="CDD" id="cd02135">
    <property type="entry name" value="YdjA-like"/>
    <property type="match status" value="1"/>
</dbReference>
<evidence type="ECO:0000256" key="2">
    <source>
        <dbReference type="ARBA" id="ARBA00022630"/>
    </source>
</evidence>